<evidence type="ECO:0000313" key="5">
    <source>
        <dbReference type="Proteomes" id="UP000627838"/>
    </source>
</evidence>
<comment type="caution">
    <text evidence="4">The sequence shown here is derived from an EMBL/GenBank/DDBJ whole genome shotgun (WGS) entry which is preliminary data.</text>
</comment>
<name>A0ABR9JSA9_9ACTN</name>
<dbReference type="Proteomes" id="UP000627838">
    <property type="component" value="Unassembled WGS sequence"/>
</dbReference>
<dbReference type="InterPro" id="IPR003488">
    <property type="entry name" value="DprA"/>
</dbReference>
<feature type="domain" description="Smf/DprA SLOG" evidence="3">
    <location>
        <begin position="123"/>
        <end position="293"/>
    </location>
</feature>
<dbReference type="EMBL" id="JADBDZ010000001">
    <property type="protein sequence ID" value="MBE1533266.1"/>
    <property type="molecule type" value="Genomic_DNA"/>
</dbReference>
<dbReference type="SUPFAM" id="SSF102405">
    <property type="entry name" value="MCP/YpsA-like"/>
    <property type="match status" value="1"/>
</dbReference>
<proteinExistence type="inferred from homology"/>
<accession>A0ABR9JSA9</accession>
<dbReference type="Gene3D" id="3.40.50.450">
    <property type="match status" value="1"/>
</dbReference>
<comment type="similarity">
    <text evidence="1">Belongs to the DprA/Smf family.</text>
</comment>
<sequence>MAEHDASRGGENGPVQGALPLTGVRTSELDGGHVVPFPVALLAFSSVSGVGYRALYSLVAAYGDDLGRLLGVAPETAVAHLRARKAPKALVEAVGNLPSGLVEHAHEHLDQLARKNVHVLGPGELPSRLLRLPGGPRWLFVQGAPATLVRGPHVAVVGTRKASPAGIDATSAVVRTMAAYPVTVVSGLANGIDAAAHARALEFGLRNIAFLGHGINIVFPAETARLRERILEHGGAVATEYLPDERYRRQQFVQRNRLQAGLGELVVAVEGQASSGTAHTVRFAAQYGTPVVGLSWPGAGDLTQLVADTSGGQVLEIFTSAARRELDTMVRSLAERHGHATDALTLVQRQLAHEAACRDLHRDDLLQLQKKIQQLLNERR</sequence>
<feature type="region of interest" description="Disordered" evidence="2">
    <location>
        <begin position="1"/>
        <end position="20"/>
    </location>
</feature>
<dbReference type="InterPro" id="IPR057666">
    <property type="entry name" value="DrpA_SLOG"/>
</dbReference>
<evidence type="ECO:0000259" key="3">
    <source>
        <dbReference type="Pfam" id="PF02481"/>
    </source>
</evidence>
<evidence type="ECO:0000256" key="2">
    <source>
        <dbReference type="SAM" id="MobiDB-lite"/>
    </source>
</evidence>
<keyword evidence="5" id="KW-1185">Reference proteome</keyword>
<organism evidence="4 5">
    <name type="scientific">Actinomadura algeriensis</name>
    <dbReference type="NCBI Taxonomy" id="1679523"/>
    <lineage>
        <taxon>Bacteria</taxon>
        <taxon>Bacillati</taxon>
        <taxon>Actinomycetota</taxon>
        <taxon>Actinomycetes</taxon>
        <taxon>Streptosporangiales</taxon>
        <taxon>Thermomonosporaceae</taxon>
        <taxon>Actinomadura</taxon>
    </lineage>
</organism>
<dbReference type="PANTHER" id="PTHR43022">
    <property type="entry name" value="PROTEIN SMF"/>
    <property type="match status" value="1"/>
</dbReference>
<reference evidence="4 5" key="1">
    <citation type="submission" date="2020-10" db="EMBL/GenBank/DDBJ databases">
        <title>Sequencing the genomes of 1000 actinobacteria strains.</title>
        <authorList>
            <person name="Klenk H.-P."/>
        </authorList>
    </citation>
    <scope>NUCLEOTIDE SEQUENCE [LARGE SCALE GENOMIC DNA]</scope>
    <source>
        <strain evidence="4 5">DSM 46744</strain>
    </source>
</reference>
<dbReference type="Pfam" id="PF02481">
    <property type="entry name" value="DNA_processg_A"/>
    <property type="match status" value="1"/>
</dbReference>
<gene>
    <name evidence="4" type="ORF">H4W34_003099</name>
</gene>
<evidence type="ECO:0000313" key="4">
    <source>
        <dbReference type="EMBL" id="MBE1533266.1"/>
    </source>
</evidence>
<evidence type="ECO:0000256" key="1">
    <source>
        <dbReference type="ARBA" id="ARBA00006525"/>
    </source>
</evidence>
<dbReference type="RefSeq" id="WP_192759845.1">
    <property type="nucleotide sequence ID" value="NZ_JADBDZ010000001.1"/>
</dbReference>
<protein>
    <submittedName>
        <fullName evidence="4">DNA protecting protein DprA</fullName>
    </submittedName>
</protein>
<dbReference type="PANTHER" id="PTHR43022:SF1">
    <property type="entry name" value="PROTEIN SMF"/>
    <property type="match status" value="1"/>
</dbReference>